<dbReference type="Gene3D" id="2.40.33.10">
    <property type="entry name" value="PK beta-barrel domain-like"/>
    <property type="match status" value="1"/>
</dbReference>
<protein>
    <recommendedName>
        <fullName evidence="4 13">Pyruvate kinase</fullName>
        <ecNumber evidence="4 13">2.7.1.40</ecNumber>
    </recommendedName>
</protein>
<dbReference type="RefSeq" id="WP_072987436.1">
    <property type="nucleotide sequence ID" value="NZ_FQYU01000001.1"/>
</dbReference>
<dbReference type="InterPro" id="IPR015795">
    <property type="entry name" value="Pyrv_Knase_C"/>
</dbReference>
<evidence type="ECO:0000256" key="9">
    <source>
        <dbReference type="ARBA" id="ARBA00022840"/>
    </source>
</evidence>
<dbReference type="Pfam" id="PF02887">
    <property type="entry name" value="PK_C"/>
    <property type="match status" value="1"/>
</dbReference>
<dbReference type="InterPro" id="IPR040442">
    <property type="entry name" value="Pyrv_kinase-like_dom_sf"/>
</dbReference>
<evidence type="ECO:0000256" key="11">
    <source>
        <dbReference type="ARBA" id="ARBA00023152"/>
    </source>
</evidence>
<dbReference type="GO" id="GO:0000287">
    <property type="term" value="F:magnesium ion binding"/>
    <property type="evidence" value="ECO:0007669"/>
    <property type="project" value="UniProtKB-UniRule"/>
</dbReference>
<keyword evidence="7" id="KW-0547">Nucleotide-binding</keyword>
<evidence type="ECO:0000259" key="15">
    <source>
        <dbReference type="Pfam" id="PF00224"/>
    </source>
</evidence>
<evidence type="ECO:0000259" key="16">
    <source>
        <dbReference type="Pfam" id="PF02887"/>
    </source>
</evidence>
<evidence type="ECO:0000256" key="1">
    <source>
        <dbReference type="ARBA" id="ARBA00001958"/>
    </source>
</evidence>
<dbReference type="NCBIfam" id="NF004978">
    <property type="entry name" value="PRK06354.1"/>
    <property type="match status" value="1"/>
</dbReference>
<keyword evidence="11 14" id="KW-0324">Glycolysis</keyword>
<dbReference type="SUPFAM" id="SSF52935">
    <property type="entry name" value="PK C-terminal domain-like"/>
    <property type="match status" value="1"/>
</dbReference>
<dbReference type="InterPro" id="IPR015793">
    <property type="entry name" value="Pyrv_Knase_brl"/>
</dbReference>
<dbReference type="EC" id="2.7.1.40" evidence="4 13"/>
<evidence type="ECO:0000256" key="10">
    <source>
        <dbReference type="ARBA" id="ARBA00022842"/>
    </source>
</evidence>
<dbReference type="GO" id="GO:0016301">
    <property type="term" value="F:kinase activity"/>
    <property type="evidence" value="ECO:0007669"/>
    <property type="project" value="UniProtKB-KW"/>
</dbReference>
<dbReference type="Gene3D" id="3.40.1380.20">
    <property type="entry name" value="Pyruvate kinase, C-terminal domain"/>
    <property type="match status" value="1"/>
</dbReference>
<comment type="catalytic activity">
    <reaction evidence="14">
        <text>pyruvate + ATP = phosphoenolpyruvate + ADP + H(+)</text>
        <dbReference type="Rhea" id="RHEA:18157"/>
        <dbReference type="ChEBI" id="CHEBI:15361"/>
        <dbReference type="ChEBI" id="CHEBI:15378"/>
        <dbReference type="ChEBI" id="CHEBI:30616"/>
        <dbReference type="ChEBI" id="CHEBI:58702"/>
        <dbReference type="ChEBI" id="CHEBI:456216"/>
        <dbReference type="EC" id="2.7.1.40"/>
    </reaction>
</comment>
<name>A0A1M6B904_9FLAO</name>
<evidence type="ECO:0000313" key="17">
    <source>
        <dbReference type="EMBL" id="SHI45058.1"/>
    </source>
</evidence>
<evidence type="ECO:0000256" key="3">
    <source>
        <dbReference type="ARBA" id="ARBA00008663"/>
    </source>
</evidence>
<evidence type="ECO:0000313" key="18">
    <source>
        <dbReference type="Proteomes" id="UP000184543"/>
    </source>
</evidence>
<keyword evidence="8 14" id="KW-0418">Kinase</keyword>
<evidence type="ECO:0000256" key="5">
    <source>
        <dbReference type="ARBA" id="ARBA00022679"/>
    </source>
</evidence>
<evidence type="ECO:0000256" key="6">
    <source>
        <dbReference type="ARBA" id="ARBA00022723"/>
    </source>
</evidence>
<keyword evidence="6" id="KW-0479">Metal-binding</keyword>
<evidence type="ECO:0000256" key="4">
    <source>
        <dbReference type="ARBA" id="ARBA00012142"/>
    </source>
</evidence>
<sequence>MPSNKKTKIVATLGPATSTKEVLREMIEAGVDVFRINFSHANYDDVTERINIIRELNEELGTYTSILADLQGPKLRVGVMSGEVVVAPGDEITFVTGEPFEGTKEKVYMNYSAFPKDVKAGERILLDDGKLMFEVVNTNGEDEVKAKVIQGGPLKSKKGVNLPNTNISLPALTEKDIKDAIFAVSKNVDWIALSFVRFSQDLIDLQNLIKEHSDVKIPIIAKIEKPEAVENIDKIVAYCDGLMVARGDLGVEVPAQEVPLIQKQLVLRAKRARIPVIIATQMMETMITSLTPTRAEVNDVANSVMDGADAVMLSGETSVGNYPVQVINKMASILESVEGSELIQVPHDPPHIRTKRYITKSICYHAAIMANEIKAKAISTLTNSGYTAFQISAWRPSAHILVFTDNKRILTQLNLLWGVKAFYYDKYVTTDETIDDVNQIACEKGLLEAGDMLISLAAMPIRDKGMVNTLRVTEIESSDF</sequence>
<keyword evidence="12 17" id="KW-0670">Pyruvate</keyword>
<dbReference type="NCBIfam" id="NF004491">
    <property type="entry name" value="PRK05826.1"/>
    <property type="match status" value="1"/>
</dbReference>
<comment type="cofactor">
    <cofactor evidence="1">
        <name>K(+)</name>
        <dbReference type="ChEBI" id="CHEBI:29103"/>
    </cofactor>
</comment>
<dbReference type="PRINTS" id="PR01050">
    <property type="entry name" value="PYRUVTKNASE"/>
</dbReference>
<proteinExistence type="inferred from homology"/>
<evidence type="ECO:0000256" key="14">
    <source>
        <dbReference type="RuleBase" id="RU000504"/>
    </source>
</evidence>
<dbReference type="AlphaFoldDB" id="A0A1M6B904"/>
<dbReference type="InterPro" id="IPR011037">
    <property type="entry name" value="Pyrv_Knase-like_insert_dom_sf"/>
</dbReference>
<dbReference type="NCBIfam" id="TIGR01064">
    <property type="entry name" value="pyruv_kin"/>
    <property type="match status" value="1"/>
</dbReference>
<dbReference type="GO" id="GO:0004743">
    <property type="term" value="F:pyruvate kinase activity"/>
    <property type="evidence" value="ECO:0007669"/>
    <property type="project" value="UniProtKB-UniRule"/>
</dbReference>
<keyword evidence="18" id="KW-1185">Reference proteome</keyword>
<dbReference type="Gene3D" id="3.20.20.60">
    <property type="entry name" value="Phosphoenolpyruvate-binding domains"/>
    <property type="match status" value="1"/>
</dbReference>
<evidence type="ECO:0000256" key="7">
    <source>
        <dbReference type="ARBA" id="ARBA00022741"/>
    </source>
</evidence>
<dbReference type="FunFam" id="2.40.33.10:FF:000001">
    <property type="entry name" value="Pyruvate kinase"/>
    <property type="match status" value="1"/>
</dbReference>
<keyword evidence="9" id="KW-0067">ATP-binding</keyword>
<comment type="pathway">
    <text evidence="2 14">Carbohydrate degradation; glycolysis; pyruvate from D-glyceraldehyde 3-phosphate: step 5/5.</text>
</comment>
<dbReference type="InterPro" id="IPR036918">
    <property type="entry name" value="Pyrv_Knase_C_sf"/>
</dbReference>
<keyword evidence="10 14" id="KW-0460">Magnesium</keyword>
<reference evidence="18" key="1">
    <citation type="submission" date="2016-11" db="EMBL/GenBank/DDBJ databases">
        <authorList>
            <person name="Varghese N."/>
            <person name="Submissions S."/>
        </authorList>
    </citation>
    <scope>NUCLEOTIDE SEQUENCE [LARGE SCALE GENOMIC DNA]</scope>
    <source>
        <strain evidence="18">DSM 19858</strain>
    </source>
</reference>
<comment type="similarity">
    <text evidence="3 14">Belongs to the pyruvate kinase family.</text>
</comment>
<dbReference type="InterPro" id="IPR015806">
    <property type="entry name" value="Pyrv_Knase_insert_dom_sf"/>
</dbReference>
<evidence type="ECO:0000256" key="13">
    <source>
        <dbReference type="NCBIfam" id="TIGR01064"/>
    </source>
</evidence>
<dbReference type="Pfam" id="PF00224">
    <property type="entry name" value="PK"/>
    <property type="match status" value="1"/>
</dbReference>
<dbReference type="STRING" id="192903.SAMN04488513_101325"/>
<keyword evidence="5 14" id="KW-0808">Transferase</keyword>
<dbReference type="PROSITE" id="PS00110">
    <property type="entry name" value="PYRUVATE_KINASE"/>
    <property type="match status" value="1"/>
</dbReference>
<dbReference type="InterPro" id="IPR018209">
    <property type="entry name" value="Pyrv_Knase_AS"/>
</dbReference>
<dbReference type="InterPro" id="IPR015813">
    <property type="entry name" value="Pyrv/PenolPyrv_kinase-like_dom"/>
</dbReference>
<dbReference type="SUPFAM" id="SSF51621">
    <property type="entry name" value="Phosphoenolpyruvate/pyruvate domain"/>
    <property type="match status" value="1"/>
</dbReference>
<feature type="domain" description="Pyruvate kinase barrel" evidence="15">
    <location>
        <begin position="5"/>
        <end position="326"/>
    </location>
</feature>
<accession>A0A1M6B904</accession>
<gene>
    <name evidence="17" type="ORF">SAMN04488513_101325</name>
</gene>
<evidence type="ECO:0000256" key="2">
    <source>
        <dbReference type="ARBA" id="ARBA00004997"/>
    </source>
</evidence>
<organism evidence="17 18">
    <name type="scientific">Pseudozobellia thermophila</name>
    <dbReference type="NCBI Taxonomy" id="192903"/>
    <lineage>
        <taxon>Bacteria</taxon>
        <taxon>Pseudomonadati</taxon>
        <taxon>Bacteroidota</taxon>
        <taxon>Flavobacteriia</taxon>
        <taxon>Flavobacteriales</taxon>
        <taxon>Flavobacteriaceae</taxon>
        <taxon>Pseudozobellia</taxon>
    </lineage>
</organism>
<dbReference type="GO" id="GO:0030955">
    <property type="term" value="F:potassium ion binding"/>
    <property type="evidence" value="ECO:0007669"/>
    <property type="project" value="UniProtKB-UniRule"/>
</dbReference>
<dbReference type="EMBL" id="FQYU01000001">
    <property type="protein sequence ID" value="SHI45058.1"/>
    <property type="molecule type" value="Genomic_DNA"/>
</dbReference>
<dbReference type="UniPathway" id="UPA00109">
    <property type="reaction ID" value="UER00188"/>
</dbReference>
<dbReference type="SUPFAM" id="SSF50800">
    <property type="entry name" value="PK beta-barrel domain-like"/>
    <property type="match status" value="1"/>
</dbReference>
<evidence type="ECO:0000256" key="8">
    <source>
        <dbReference type="ARBA" id="ARBA00022777"/>
    </source>
</evidence>
<dbReference type="GO" id="GO:0005524">
    <property type="term" value="F:ATP binding"/>
    <property type="evidence" value="ECO:0007669"/>
    <property type="project" value="UniProtKB-KW"/>
</dbReference>
<evidence type="ECO:0000256" key="12">
    <source>
        <dbReference type="ARBA" id="ARBA00023317"/>
    </source>
</evidence>
<dbReference type="PANTHER" id="PTHR11817">
    <property type="entry name" value="PYRUVATE KINASE"/>
    <property type="match status" value="1"/>
</dbReference>
<dbReference type="Proteomes" id="UP000184543">
    <property type="component" value="Unassembled WGS sequence"/>
</dbReference>
<feature type="domain" description="Pyruvate kinase C-terminal" evidence="16">
    <location>
        <begin position="361"/>
        <end position="472"/>
    </location>
</feature>
<dbReference type="InterPro" id="IPR001697">
    <property type="entry name" value="Pyr_Knase"/>
</dbReference>
<dbReference type="OrthoDB" id="9812123at2"/>